<sequence>MNKIIIALGLTLATATGAFAQSSALDAYVPQAKNGTATLSVNDVKNDQVVYNRAGNDGSPVFKAPAGGSIDYTATASIGASDPTGALNDQIIYHRAGNDGSPTFR</sequence>
<feature type="chain" id="PRO_5002734193" evidence="1">
    <location>
        <begin position="21"/>
        <end position="105"/>
    </location>
</feature>
<protein>
    <submittedName>
        <fullName evidence="2">Uncharacterized protein</fullName>
    </submittedName>
</protein>
<evidence type="ECO:0000256" key="1">
    <source>
        <dbReference type="SAM" id="SignalP"/>
    </source>
</evidence>
<reference evidence="2 3" key="1">
    <citation type="submission" date="2007-10" db="EMBL/GenBank/DDBJ databases">
        <authorList>
            <person name="Wagner-Dobler I."/>
            <person name="Ferriera S."/>
            <person name="Johnson J."/>
            <person name="Kravitz S."/>
            <person name="Beeson K."/>
            <person name="Sutton G."/>
            <person name="Rogers Y.-H."/>
            <person name="Friedman R."/>
            <person name="Frazier M."/>
            <person name="Venter J.C."/>
        </authorList>
    </citation>
    <scope>NUCLEOTIDE SEQUENCE [LARGE SCALE GENOMIC DNA]</scope>
    <source>
        <strain evidence="2 3">DFL-43</strain>
    </source>
</reference>
<accession>A9CYV8</accession>
<comment type="caution">
    <text evidence="2">The sequence shown here is derived from an EMBL/GenBank/DDBJ whole genome shotgun (WGS) entry which is preliminary data.</text>
</comment>
<name>A9CYV8_HOEPD</name>
<dbReference type="Proteomes" id="UP000004291">
    <property type="component" value="Chromosome"/>
</dbReference>
<gene>
    <name evidence="2" type="ORF">HPDFL43_00600</name>
</gene>
<dbReference type="RefSeq" id="WP_007195912.1">
    <property type="nucleotide sequence ID" value="NZ_CM002917.1"/>
</dbReference>
<dbReference type="HOGENOM" id="CLU_2232843_0_0_5"/>
<dbReference type="EMBL" id="ABIA03000002">
    <property type="protein sequence ID" value="EDQ34651.1"/>
    <property type="molecule type" value="Genomic_DNA"/>
</dbReference>
<evidence type="ECO:0000313" key="3">
    <source>
        <dbReference type="Proteomes" id="UP000004291"/>
    </source>
</evidence>
<reference evidence="2 3" key="2">
    <citation type="submission" date="2012-06" db="EMBL/GenBank/DDBJ databases">
        <authorList>
            <person name="Fiebig A."/>
        </authorList>
    </citation>
    <scope>NUCLEOTIDE SEQUENCE [LARGE SCALE GENOMIC DNA]</scope>
    <source>
        <strain evidence="2 3">DFL-43</strain>
    </source>
</reference>
<evidence type="ECO:0000313" key="2">
    <source>
        <dbReference type="EMBL" id="EDQ34651.1"/>
    </source>
</evidence>
<keyword evidence="1" id="KW-0732">Signal</keyword>
<proteinExistence type="predicted"/>
<dbReference type="OrthoDB" id="8120140at2"/>
<organism evidence="2 3">
    <name type="scientific">Hoeflea phototrophica (strain DSM 17068 / NCIMB 14078 / DFL-43)</name>
    <dbReference type="NCBI Taxonomy" id="411684"/>
    <lineage>
        <taxon>Bacteria</taxon>
        <taxon>Pseudomonadati</taxon>
        <taxon>Pseudomonadota</taxon>
        <taxon>Alphaproteobacteria</taxon>
        <taxon>Hyphomicrobiales</taxon>
        <taxon>Rhizobiaceae</taxon>
        <taxon>Hoeflea</taxon>
    </lineage>
</organism>
<feature type="signal peptide" evidence="1">
    <location>
        <begin position="1"/>
        <end position="20"/>
    </location>
</feature>
<dbReference type="AlphaFoldDB" id="A9CYV8"/>
<keyword evidence="3" id="KW-1185">Reference proteome</keyword>